<dbReference type="Gene3D" id="1.25.40.10">
    <property type="entry name" value="Tetratricopeptide repeat domain"/>
    <property type="match status" value="2"/>
</dbReference>
<comment type="subcellular location">
    <subcellularLocation>
        <location evidence="1">Mitochondrion</location>
    </subcellularLocation>
</comment>
<protein>
    <submittedName>
        <fullName evidence="7">Tetratricopeptide repeat protein 19, mitochondrial</fullName>
    </submittedName>
</protein>
<keyword evidence="6" id="KW-0496">Mitochondrion</keyword>
<accession>A0A131YSF8</accession>
<dbReference type="PANTHER" id="PTHR13143">
    <property type="entry name" value="TETRATRICOPEPTIDE REPEAT PROTEIN 19"/>
    <property type="match status" value="1"/>
</dbReference>
<sequence>MASMASSYRVLFRLVRRPFNYIFKQSSSPTSQISSSSFPQVTQSFCQKLPSCKNAMLAGLLSLLGLQEREPEDPLIHTIKLGILNLQRQDFNKAESMLHIALKMAQEREDRQAETYIFDVLANVAFEKGDYDKAEKLFVDVMKRSIAAGMPRDDNAIVEISLKLAEIYDHRKDTKKAEQGYRFCIDTQEKKLEKKDYLACLSELSDVEKDTLVLWARSTEAFGRHQLEQGRILEAQKCFEDALTVSKKVNGMGHEVTLSLLNDVGTVASMLHDYDRALKLLKEAIAVGRDIKSSNLAVFYCNLGGVLMEEGRSYAEAEDACREALKLANKTNNSEAAARSRDCLEELKKRAPRAVFVR</sequence>
<dbReference type="InterPro" id="IPR040395">
    <property type="entry name" value="TTC19"/>
</dbReference>
<evidence type="ECO:0000256" key="5">
    <source>
        <dbReference type="ARBA" id="ARBA00022946"/>
    </source>
</evidence>
<name>A0A131YSF8_RHIAP</name>
<organism evidence="7">
    <name type="scientific">Rhipicephalus appendiculatus</name>
    <name type="common">Brown ear tick</name>
    <dbReference type="NCBI Taxonomy" id="34631"/>
    <lineage>
        <taxon>Eukaryota</taxon>
        <taxon>Metazoa</taxon>
        <taxon>Ecdysozoa</taxon>
        <taxon>Arthropoda</taxon>
        <taxon>Chelicerata</taxon>
        <taxon>Arachnida</taxon>
        <taxon>Acari</taxon>
        <taxon>Parasitiformes</taxon>
        <taxon>Ixodida</taxon>
        <taxon>Ixodoidea</taxon>
        <taxon>Ixodidae</taxon>
        <taxon>Rhipicephalinae</taxon>
        <taxon>Rhipicephalus</taxon>
        <taxon>Rhipicephalus</taxon>
    </lineage>
</organism>
<dbReference type="InterPro" id="IPR011990">
    <property type="entry name" value="TPR-like_helical_dom_sf"/>
</dbReference>
<dbReference type="GO" id="GO:0005743">
    <property type="term" value="C:mitochondrial inner membrane"/>
    <property type="evidence" value="ECO:0007669"/>
    <property type="project" value="TreeGrafter"/>
</dbReference>
<comment type="similarity">
    <text evidence="2">Belongs to the TTC19 family.</text>
</comment>
<dbReference type="InterPro" id="IPR019734">
    <property type="entry name" value="TPR_rpt"/>
</dbReference>
<dbReference type="AlphaFoldDB" id="A0A131YSF8"/>
<dbReference type="SUPFAM" id="SSF48452">
    <property type="entry name" value="TPR-like"/>
    <property type="match status" value="2"/>
</dbReference>
<dbReference type="SMART" id="SM00028">
    <property type="entry name" value="TPR"/>
    <property type="match status" value="6"/>
</dbReference>
<evidence type="ECO:0000313" key="7">
    <source>
        <dbReference type="EMBL" id="JAP80841.1"/>
    </source>
</evidence>
<reference evidence="7" key="1">
    <citation type="journal article" date="2016" name="Ticks Tick Borne Dis.">
        <title>De novo assembly and annotation of the salivary gland transcriptome of Rhipicephalus appendiculatus male and female ticks during blood feeding.</title>
        <authorList>
            <person name="de Castro M.H."/>
            <person name="de Klerk D."/>
            <person name="Pienaar R."/>
            <person name="Latif A.A."/>
            <person name="Rees D.J."/>
            <person name="Mans B.J."/>
        </authorList>
    </citation>
    <scope>NUCLEOTIDE SEQUENCE</scope>
    <source>
        <tissue evidence="7">Salivary glands</tissue>
    </source>
</reference>
<evidence type="ECO:0000256" key="1">
    <source>
        <dbReference type="ARBA" id="ARBA00004173"/>
    </source>
</evidence>
<evidence type="ECO:0000256" key="6">
    <source>
        <dbReference type="ARBA" id="ARBA00023128"/>
    </source>
</evidence>
<proteinExistence type="inferred from homology"/>
<evidence type="ECO:0000256" key="4">
    <source>
        <dbReference type="ARBA" id="ARBA00022803"/>
    </source>
</evidence>
<dbReference type="PANTHER" id="PTHR13143:SF6">
    <property type="entry name" value="TETRATRICOPEPTIDE REPEAT PROTEIN 19, MITOCHONDRIAL"/>
    <property type="match status" value="1"/>
</dbReference>
<keyword evidence="5" id="KW-0809">Transit peptide</keyword>
<keyword evidence="4" id="KW-0802">TPR repeat</keyword>
<dbReference type="GO" id="GO:0034551">
    <property type="term" value="P:mitochondrial respiratory chain complex III assembly"/>
    <property type="evidence" value="ECO:0007669"/>
    <property type="project" value="InterPro"/>
</dbReference>
<evidence type="ECO:0000256" key="3">
    <source>
        <dbReference type="ARBA" id="ARBA00022737"/>
    </source>
</evidence>
<dbReference type="Pfam" id="PF13424">
    <property type="entry name" value="TPR_12"/>
    <property type="match status" value="1"/>
</dbReference>
<evidence type="ECO:0000256" key="2">
    <source>
        <dbReference type="ARBA" id="ARBA00008219"/>
    </source>
</evidence>
<keyword evidence="3" id="KW-0677">Repeat</keyword>
<dbReference type="EMBL" id="GEDV01007716">
    <property type="protein sequence ID" value="JAP80841.1"/>
    <property type="molecule type" value="Transcribed_RNA"/>
</dbReference>